<dbReference type="AlphaFoldDB" id="A0A024TZT3"/>
<accession>A0A024TZT3</accession>
<sequence>MVRMLGKTLPLTCSPRLLNVMPCIKKSLSSRVKTVPWRKPWRKPSVIRRPTSLRKSAQPASATKRQAIKLDVPKYGGLPSQQPLRWVQQVTKAADALNIGDDDLTCEEDFSFEPFDDFVDHLKAAFVPANSYFRFRAEYFSAKQGKAFDSQLFRTRPSTFEDAVSIDLAEDFSVTQARGVKVRDSSDMEVSAILPTGSDPSILVDREMEVLGTLILCQIGSMLSFSSRIPGYDRLFRVLVDCGASENYARRASIRENRSIYDDGDGQVVTSSKVVVTLATVVEGFASTESFYVIDLDDRWDLVLGTQRLEAHQPWIGWRSKTMHKAALANPPSDLGVMSNELTLLHGPATQFVTRPAPSSTRLATESAAIGDAAKTGDDVRRTTAHRRDTNAFVLSVCDLTELPRTAAEIVTLPEMSYISFVRALRGAVNVSIALIRNAHELHLMVSSTTDDPVEESAFRPSSSVWKELETNPYFDLVREFQDVFPDSCPGVSPKDKSWPLPRDQVSFIDEFFAARKKTGHVRESKSPHSNPTFSERGHIPAQTPIPRKDVILDSMGQSIIFSAIDLRDGFYQILMNVLDIEKTAGLKNVPATFNRVVTEKLRPLREFAPSYLEDVYIHCRATATSSDVEAHRSHLRQEFQALRDPCLFANLSKCLFGVPEILVLGDYVASKDVAPIRPSSVLELRSWMGLATYLPKFSANFADVACPMTRLLGKDTMSSRLSSKFSSSSHGSGHKNVKTLESIKSSLTSAPILALPDYSRPFFVVCDASVRAIGCCLMQRNALGRERPVSFQPRQLHKSEKNYPVHDLEILAMYYALKKFRIYLLGSSEFEVYTDHASLRTAINSPHLSPRMSRWLTCRRACRAGSHLLSRIRAAYAADVTLRPIIEHL</sequence>
<evidence type="ECO:0000256" key="3">
    <source>
        <dbReference type="ARBA" id="ARBA00022722"/>
    </source>
</evidence>
<name>A0A024TZT3_9STRA</name>
<dbReference type="InterPro" id="IPR043128">
    <property type="entry name" value="Rev_trsase/Diguanyl_cyclase"/>
</dbReference>
<dbReference type="STRING" id="157072.A0A024TZT3"/>
<dbReference type="PANTHER" id="PTHR37984">
    <property type="entry name" value="PROTEIN CBG26694"/>
    <property type="match status" value="1"/>
</dbReference>
<dbReference type="GO" id="GO:0016787">
    <property type="term" value="F:hydrolase activity"/>
    <property type="evidence" value="ECO:0007669"/>
    <property type="project" value="UniProtKB-KW"/>
</dbReference>
<dbReference type="PANTHER" id="PTHR37984:SF5">
    <property type="entry name" value="PROTEIN NYNRIN-LIKE"/>
    <property type="match status" value="1"/>
</dbReference>
<evidence type="ECO:0000256" key="7">
    <source>
        <dbReference type="SAM" id="MobiDB-lite"/>
    </source>
</evidence>
<keyword evidence="6" id="KW-0695">RNA-directed DNA polymerase</keyword>
<dbReference type="CDD" id="cd01647">
    <property type="entry name" value="RT_LTR"/>
    <property type="match status" value="1"/>
</dbReference>
<dbReference type="RefSeq" id="XP_008872285.1">
    <property type="nucleotide sequence ID" value="XM_008874063.1"/>
</dbReference>
<dbReference type="Pfam" id="PF17917">
    <property type="entry name" value="RT_RNaseH"/>
    <property type="match status" value="1"/>
</dbReference>
<dbReference type="Gene3D" id="3.30.70.270">
    <property type="match status" value="2"/>
</dbReference>
<dbReference type="EMBL" id="KI913968">
    <property type="protein sequence ID" value="ETV98857.1"/>
    <property type="molecule type" value="Genomic_DNA"/>
</dbReference>
<dbReference type="GO" id="GO:0003964">
    <property type="term" value="F:RNA-directed DNA polymerase activity"/>
    <property type="evidence" value="ECO:0007669"/>
    <property type="project" value="UniProtKB-KW"/>
</dbReference>
<keyword evidence="5" id="KW-0378">Hydrolase</keyword>
<evidence type="ECO:0000259" key="8">
    <source>
        <dbReference type="Pfam" id="PF17917"/>
    </source>
</evidence>
<evidence type="ECO:0000256" key="5">
    <source>
        <dbReference type="ARBA" id="ARBA00022801"/>
    </source>
</evidence>
<dbReference type="GeneID" id="20085407"/>
<dbReference type="InterPro" id="IPR041373">
    <property type="entry name" value="RT_RNaseH"/>
</dbReference>
<evidence type="ECO:0000256" key="4">
    <source>
        <dbReference type="ARBA" id="ARBA00022759"/>
    </source>
</evidence>
<protein>
    <recommendedName>
        <fullName evidence="8">Reverse transcriptase RNase H-like domain-containing protein</fullName>
    </recommendedName>
</protein>
<keyword evidence="4" id="KW-0255">Endonuclease</keyword>
<keyword evidence="2" id="KW-0548">Nucleotidyltransferase</keyword>
<evidence type="ECO:0000256" key="1">
    <source>
        <dbReference type="ARBA" id="ARBA00022679"/>
    </source>
</evidence>
<evidence type="ECO:0000256" key="6">
    <source>
        <dbReference type="ARBA" id="ARBA00022918"/>
    </source>
</evidence>
<feature type="domain" description="Reverse transcriptase RNase H-like" evidence="8">
    <location>
        <begin position="758"/>
        <end position="857"/>
    </location>
</feature>
<dbReference type="OrthoDB" id="415724at2759"/>
<dbReference type="InterPro" id="IPR050951">
    <property type="entry name" value="Retrovirus_Pol_polyprotein"/>
</dbReference>
<keyword evidence="3" id="KW-0540">Nuclease</keyword>
<gene>
    <name evidence="9" type="ORF">H310_08357</name>
</gene>
<keyword evidence="1" id="KW-0808">Transferase</keyword>
<organism evidence="9">
    <name type="scientific">Aphanomyces invadans</name>
    <dbReference type="NCBI Taxonomy" id="157072"/>
    <lineage>
        <taxon>Eukaryota</taxon>
        <taxon>Sar</taxon>
        <taxon>Stramenopiles</taxon>
        <taxon>Oomycota</taxon>
        <taxon>Saprolegniomycetes</taxon>
        <taxon>Saprolegniales</taxon>
        <taxon>Verrucalvaceae</taxon>
        <taxon>Aphanomyces</taxon>
    </lineage>
</organism>
<proteinExistence type="predicted"/>
<dbReference type="InterPro" id="IPR043502">
    <property type="entry name" value="DNA/RNA_pol_sf"/>
</dbReference>
<evidence type="ECO:0000313" key="9">
    <source>
        <dbReference type="EMBL" id="ETV98857.1"/>
    </source>
</evidence>
<dbReference type="GO" id="GO:0004519">
    <property type="term" value="F:endonuclease activity"/>
    <property type="evidence" value="ECO:0007669"/>
    <property type="project" value="UniProtKB-KW"/>
</dbReference>
<dbReference type="eggNOG" id="KOG0017">
    <property type="taxonomic scope" value="Eukaryota"/>
</dbReference>
<feature type="region of interest" description="Disordered" evidence="7">
    <location>
        <begin position="520"/>
        <end position="546"/>
    </location>
</feature>
<dbReference type="VEuPathDB" id="FungiDB:H310_08357"/>
<reference evidence="9" key="1">
    <citation type="submission" date="2013-12" db="EMBL/GenBank/DDBJ databases">
        <title>The Genome Sequence of Aphanomyces invadans NJM9701.</title>
        <authorList>
            <consortium name="The Broad Institute Genomics Platform"/>
            <person name="Russ C."/>
            <person name="Tyler B."/>
            <person name="van West P."/>
            <person name="Dieguez-Uribeondo J."/>
            <person name="Young S.K."/>
            <person name="Zeng Q."/>
            <person name="Gargeya S."/>
            <person name="Fitzgerald M."/>
            <person name="Abouelleil A."/>
            <person name="Alvarado L."/>
            <person name="Chapman S.B."/>
            <person name="Gainer-Dewar J."/>
            <person name="Goldberg J."/>
            <person name="Griggs A."/>
            <person name="Gujja S."/>
            <person name="Hansen M."/>
            <person name="Howarth C."/>
            <person name="Imamovic A."/>
            <person name="Ireland A."/>
            <person name="Larimer J."/>
            <person name="McCowan C."/>
            <person name="Murphy C."/>
            <person name="Pearson M."/>
            <person name="Poon T.W."/>
            <person name="Priest M."/>
            <person name="Roberts A."/>
            <person name="Saif S."/>
            <person name="Shea T."/>
            <person name="Sykes S."/>
            <person name="Wortman J."/>
            <person name="Nusbaum C."/>
            <person name="Birren B."/>
        </authorList>
    </citation>
    <scope>NUCLEOTIDE SEQUENCE [LARGE SCALE GENOMIC DNA]</scope>
    <source>
        <strain evidence="9">NJM9701</strain>
    </source>
</reference>
<dbReference type="CDD" id="cd09274">
    <property type="entry name" value="RNase_HI_RT_Ty3"/>
    <property type="match status" value="1"/>
</dbReference>
<dbReference type="SUPFAM" id="SSF56672">
    <property type="entry name" value="DNA/RNA polymerases"/>
    <property type="match status" value="1"/>
</dbReference>
<evidence type="ECO:0000256" key="2">
    <source>
        <dbReference type="ARBA" id="ARBA00022695"/>
    </source>
</evidence>